<organism evidence="2 3">
    <name type="scientific">Physocladia obscura</name>
    <dbReference type="NCBI Taxonomy" id="109957"/>
    <lineage>
        <taxon>Eukaryota</taxon>
        <taxon>Fungi</taxon>
        <taxon>Fungi incertae sedis</taxon>
        <taxon>Chytridiomycota</taxon>
        <taxon>Chytridiomycota incertae sedis</taxon>
        <taxon>Chytridiomycetes</taxon>
        <taxon>Chytridiales</taxon>
        <taxon>Chytriomycetaceae</taxon>
        <taxon>Physocladia</taxon>
    </lineage>
</organism>
<keyword evidence="3" id="KW-1185">Reference proteome</keyword>
<feature type="compositionally biased region" description="Basic residues" evidence="1">
    <location>
        <begin position="1"/>
        <end position="10"/>
    </location>
</feature>
<reference evidence="2" key="1">
    <citation type="submission" date="2020-05" db="EMBL/GenBank/DDBJ databases">
        <title>Phylogenomic resolution of chytrid fungi.</title>
        <authorList>
            <person name="Stajich J.E."/>
            <person name="Amses K."/>
            <person name="Simmons R."/>
            <person name="Seto K."/>
            <person name="Myers J."/>
            <person name="Bonds A."/>
            <person name="Quandt C.A."/>
            <person name="Barry K."/>
            <person name="Liu P."/>
            <person name="Grigoriev I."/>
            <person name="Longcore J.E."/>
            <person name="James T.Y."/>
        </authorList>
    </citation>
    <scope>NUCLEOTIDE SEQUENCE</scope>
    <source>
        <strain evidence="2">JEL0513</strain>
    </source>
</reference>
<feature type="non-terminal residue" evidence="2">
    <location>
        <position position="290"/>
    </location>
</feature>
<evidence type="ECO:0008006" key="4">
    <source>
        <dbReference type="Google" id="ProtNLM"/>
    </source>
</evidence>
<evidence type="ECO:0000313" key="2">
    <source>
        <dbReference type="EMBL" id="KAJ3093440.1"/>
    </source>
</evidence>
<feature type="region of interest" description="Disordered" evidence="1">
    <location>
        <begin position="1"/>
        <end position="33"/>
    </location>
</feature>
<evidence type="ECO:0000313" key="3">
    <source>
        <dbReference type="Proteomes" id="UP001211907"/>
    </source>
</evidence>
<accession>A0AAD5SQ93</accession>
<protein>
    <recommendedName>
        <fullName evidence="4">BZIP domain-containing protein</fullName>
    </recommendedName>
</protein>
<dbReference type="Gene3D" id="1.20.5.170">
    <property type="match status" value="1"/>
</dbReference>
<dbReference type="Proteomes" id="UP001211907">
    <property type="component" value="Unassembled WGS sequence"/>
</dbReference>
<dbReference type="EMBL" id="JADGJH010003069">
    <property type="protein sequence ID" value="KAJ3093440.1"/>
    <property type="molecule type" value="Genomic_DNA"/>
</dbReference>
<gene>
    <name evidence="2" type="ORF">HK100_006608</name>
</gene>
<name>A0AAD5SQ93_9FUNG</name>
<comment type="caution">
    <text evidence="2">The sequence shown here is derived from an EMBL/GenBank/DDBJ whole genome shotgun (WGS) entry which is preliminary data.</text>
</comment>
<proteinExistence type="predicted"/>
<sequence length="290" mass="32475">MDRVIKRKAGRPAVTQPAKEWLVQRQRETSRNFRQRKADHLKKLEEAAKSCSCGAFAKLPDCNSSENDDVAASRDRIASLETENVVLRQMLLATTQNTINYSYNSVAFIPNSAPTLLQISNFSFPDANSNPAPPLNNLNISSSWLPLSLPSMSEDSPIQSQDLTLSKLAQEKPFLEFVAEISVGFVRQKLLNIPLFGMQSELVDLLCECFKDFTVIMNETGPGPDDCDNILDRPEFLPVRRKLETCFVPKALLHTACLAAGVHATVHFTMKRATREHRSYVLKVLNNENP</sequence>
<evidence type="ECO:0000256" key="1">
    <source>
        <dbReference type="SAM" id="MobiDB-lite"/>
    </source>
</evidence>
<dbReference type="AlphaFoldDB" id="A0AAD5SQ93"/>